<name>M7AYW2_CHEMY</name>
<dbReference type="EMBL" id="KB553125">
    <property type="protein sequence ID" value="EMP29924.1"/>
    <property type="molecule type" value="Genomic_DNA"/>
</dbReference>
<evidence type="ECO:0000256" key="2">
    <source>
        <dbReference type="ARBA" id="ARBA00023002"/>
    </source>
</evidence>
<proteinExistence type="inferred from homology"/>
<dbReference type="GO" id="GO:0050660">
    <property type="term" value="F:flavin adenine dinucleotide binding"/>
    <property type="evidence" value="ECO:0007669"/>
    <property type="project" value="TreeGrafter"/>
</dbReference>
<dbReference type="AlphaFoldDB" id="M7AYW2"/>
<dbReference type="PROSITE" id="PS50934">
    <property type="entry name" value="SWIRM"/>
    <property type="match status" value="1"/>
</dbReference>
<protein>
    <submittedName>
        <fullName evidence="5">Lysine-specific histone demethylase 1A</fullName>
    </submittedName>
</protein>
<keyword evidence="5" id="KW-0489">Methyltransferase</keyword>
<sequence length="230" mass="24898">MEAGAAETQTDAQVPPDAPEGSESLGTMCAKKPRDPDDASTTAPKVMVEYREMDESLANLSEDEYYSEEERNAKAEKEKKLPPPPPPAPPEEENESEPEEPSGQAGGLQDDNSGGYGDGQASGVEGAAFQSRLPHDRMTSQEAACFPDIISGPQQTQKVFLYIRNRTLQLWLDNPKIQLTFEATLQQLEAPYNTKKTGKVIIIGSGVSGLAAARQLQSFGMDVTLLEARV</sequence>
<dbReference type="Gene3D" id="1.10.10.10">
    <property type="entry name" value="Winged helix-like DNA-binding domain superfamily/Winged helix DNA-binding domain"/>
    <property type="match status" value="1"/>
</dbReference>
<dbReference type="InterPro" id="IPR009057">
    <property type="entry name" value="Homeodomain-like_sf"/>
</dbReference>
<feature type="compositionally biased region" description="Acidic residues" evidence="3">
    <location>
        <begin position="90"/>
        <end position="100"/>
    </location>
</feature>
<evidence type="ECO:0000313" key="6">
    <source>
        <dbReference type="Proteomes" id="UP000031443"/>
    </source>
</evidence>
<evidence type="ECO:0000256" key="3">
    <source>
        <dbReference type="SAM" id="MobiDB-lite"/>
    </source>
</evidence>
<keyword evidence="6" id="KW-1185">Reference proteome</keyword>
<dbReference type="FunFam" id="1.10.10.10:FF:000064">
    <property type="entry name" value="Lysine-specific histone demethylase 1A"/>
    <property type="match status" value="1"/>
</dbReference>
<dbReference type="InterPro" id="IPR007526">
    <property type="entry name" value="SWIRM"/>
</dbReference>
<organism evidence="5 6">
    <name type="scientific">Chelonia mydas</name>
    <name type="common">Green sea-turtle</name>
    <name type="synonym">Chelonia agassizi</name>
    <dbReference type="NCBI Taxonomy" id="8469"/>
    <lineage>
        <taxon>Eukaryota</taxon>
        <taxon>Metazoa</taxon>
        <taxon>Chordata</taxon>
        <taxon>Craniata</taxon>
        <taxon>Vertebrata</taxon>
        <taxon>Euteleostomi</taxon>
        <taxon>Archelosauria</taxon>
        <taxon>Testudinata</taxon>
        <taxon>Testudines</taxon>
        <taxon>Cryptodira</taxon>
        <taxon>Durocryptodira</taxon>
        <taxon>Americhelydia</taxon>
        <taxon>Chelonioidea</taxon>
        <taxon>Cheloniidae</taxon>
        <taxon>Chelonia</taxon>
    </lineage>
</organism>
<dbReference type="GO" id="GO:0008168">
    <property type="term" value="F:methyltransferase activity"/>
    <property type="evidence" value="ECO:0007669"/>
    <property type="project" value="UniProtKB-KW"/>
</dbReference>
<gene>
    <name evidence="5" type="ORF">UY3_12916</name>
</gene>
<reference evidence="6" key="1">
    <citation type="journal article" date="2013" name="Nat. Genet.">
        <title>The draft genomes of soft-shell turtle and green sea turtle yield insights into the development and evolution of the turtle-specific body plan.</title>
        <authorList>
            <person name="Wang Z."/>
            <person name="Pascual-Anaya J."/>
            <person name="Zadissa A."/>
            <person name="Li W."/>
            <person name="Niimura Y."/>
            <person name="Huang Z."/>
            <person name="Li C."/>
            <person name="White S."/>
            <person name="Xiong Z."/>
            <person name="Fang D."/>
            <person name="Wang B."/>
            <person name="Ming Y."/>
            <person name="Chen Y."/>
            <person name="Zheng Y."/>
            <person name="Kuraku S."/>
            <person name="Pignatelli M."/>
            <person name="Herrero J."/>
            <person name="Beal K."/>
            <person name="Nozawa M."/>
            <person name="Li Q."/>
            <person name="Wang J."/>
            <person name="Zhang H."/>
            <person name="Yu L."/>
            <person name="Shigenobu S."/>
            <person name="Wang J."/>
            <person name="Liu J."/>
            <person name="Flicek P."/>
            <person name="Searle S."/>
            <person name="Wang J."/>
            <person name="Kuratani S."/>
            <person name="Yin Y."/>
            <person name="Aken B."/>
            <person name="Zhang G."/>
            <person name="Irie N."/>
        </authorList>
    </citation>
    <scope>NUCLEOTIDE SEQUENCE [LARGE SCALE GENOMIC DNA]</scope>
</reference>
<dbReference type="PANTHER" id="PTHR10742">
    <property type="entry name" value="FLAVIN MONOAMINE OXIDASE"/>
    <property type="match status" value="1"/>
</dbReference>
<dbReference type="Pfam" id="PF04433">
    <property type="entry name" value="SWIRM"/>
    <property type="match status" value="1"/>
</dbReference>
<dbReference type="InterPro" id="IPR036388">
    <property type="entry name" value="WH-like_DNA-bd_sf"/>
</dbReference>
<dbReference type="STRING" id="8469.M7AYW2"/>
<dbReference type="InterPro" id="IPR050281">
    <property type="entry name" value="Flavin_monoamine_oxidase"/>
</dbReference>
<dbReference type="Gene3D" id="3.50.50.60">
    <property type="entry name" value="FAD/NAD(P)-binding domain"/>
    <property type="match status" value="1"/>
</dbReference>
<dbReference type="GO" id="GO:0003682">
    <property type="term" value="F:chromatin binding"/>
    <property type="evidence" value="ECO:0007669"/>
    <property type="project" value="TreeGrafter"/>
</dbReference>
<dbReference type="Proteomes" id="UP000031443">
    <property type="component" value="Unassembled WGS sequence"/>
</dbReference>
<keyword evidence="5" id="KW-0808">Transferase</keyword>
<dbReference type="SUPFAM" id="SSF46689">
    <property type="entry name" value="Homeodomain-like"/>
    <property type="match status" value="1"/>
</dbReference>
<dbReference type="InterPro" id="IPR036188">
    <property type="entry name" value="FAD/NAD-bd_sf"/>
</dbReference>
<evidence type="ECO:0000313" key="5">
    <source>
        <dbReference type="EMBL" id="EMP29924.1"/>
    </source>
</evidence>
<dbReference type="PANTHER" id="PTHR10742:SF386">
    <property type="entry name" value="LYSINE-SPECIFIC HISTONE DEMETHYLASE 1A"/>
    <property type="match status" value="1"/>
</dbReference>
<evidence type="ECO:0000256" key="1">
    <source>
        <dbReference type="ARBA" id="ARBA00005995"/>
    </source>
</evidence>
<dbReference type="Pfam" id="PF13450">
    <property type="entry name" value="NAD_binding_8"/>
    <property type="match status" value="1"/>
</dbReference>
<feature type="region of interest" description="Disordered" evidence="3">
    <location>
        <begin position="1"/>
        <end position="123"/>
    </location>
</feature>
<keyword evidence="2" id="KW-0560">Oxidoreductase</keyword>
<dbReference type="GO" id="GO:0032259">
    <property type="term" value="P:methylation"/>
    <property type="evidence" value="ECO:0007669"/>
    <property type="project" value="UniProtKB-KW"/>
</dbReference>
<feature type="domain" description="SWIRM" evidence="4">
    <location>
        <begin position="124"/>
        <end position="219"/>
    </location>
</feature>
<dbReference type="GO" id="GO:0140682">
    <property type="term" value="F:FAD-dependent H3K4me/H3K4me3 demethylase activity"/>
    <property type="evidence" value="ECO:0007669"/>
    <property type="project" value="UniProtKB-ARBA"/>
</dbReference>
<evidence type="ECO:0000259" key="4">
    <source>
        <dbReference type="PROSITE" id="PS50934"/>
    </source>
</evidence>
<comment type="similarity">
    <text evidence="1">Belongs to the flavin monoamine oxidase family.</text>
</comment>
<dbReference type="SUPFAM" id="SSF51905">
    <property type="entry name" value="FAD/NAD(P)-binding domain"/>
    <property type="match status" value="1"/>
</dbReference>
<feature type="compositionally biased region" description="Basic and acidic residues" evidence="3">
    <location>
        <begin position="68"/>
        <end position="81"/>
    </location>
</feature>
<accession>M7AYW2</accession>